<feature type="domain" description="Peptidase M12A" evidence="14">
    <location>
        <begin position="1"/>
        <end position="52"/>
    </location>
</feature>
<reference evidence="15" key="1">
    <citation type="submission" date="2022-11" db="UniProtKB">
        <authorList>
            <consortium name="EnsemblMetazoa"/>
        </authorList>
    </citation>
    <scope>IDENTIFICATION</scope>
</reference>
<evidence type="ECO:0000256" key="3">
    <source>
        <dbReference type="ARBA" id="ARBA00022670"/>
    </source>
</evidence>
<keyword evidence="9" id="KW-0865">Zymogen</keyword>
<sequence length="726" mass="82276">MHYGKYTFSASLNHVTILPKRNRLTQVVPAIGQREKLSPGDIRQTQKMYRCTQCGQTLQEPTGTLSSPGYPRIYNNDYHCEWRISVTPGERIVLNFTDFRLKKSKSCKQDFVEIRDGHGRKSPFIGRFCGKKVPPSIWSTGSRLWIKFKSGGPVTRPKHRFMAKYETRCGGPIRKTQGTIQSPNYPSWYPLNKECVWIIELPSKKLNVGLRFVAFDIEDNEQCHYDYLQVFNGASTDSPSLGKFCGKKRPSDIRSNSSFLTLKFRSDPSISKPGFYVSFFAERNECENSNGGCSQLCLNTLGNYKCDCFPGFELHANGKDCEAACGGTLSDGNGTITSPSYPSNYPKNKECTWKINGPKGQRISLKFKDFKLEGSANGNCRYDYVEIRDEKNELLAKLCGSNIPKTVTSPSNIMFVEFKSDHTQSRKGFSAMYYADEDECQENKGGCHHICVNTIGSYRCECKVGYALHHDQRRCKEASECGATLKTLSGVVSSPNFPGVYQHKKDCTWKIIVTPGSHIRLTYRFLQIEEANDCRYDYVEIFSGTGINAESLGRACGNLIPKPVVSKSYKMLIKFHSDALIAKRGFKARYETYCGAELHASNQKRIFYSHPAYGDDNYSPSLKCTWKIASRSGYIKLRFKEFDLENEKFCSYDEVIIRDGNNTTSPLLGKACGNKKTPKEFFSTGNQLFVQFTTDLTTQKKGFIAEYSRVKSKKEKNKKYKTKKNT</sequence>
<dbReference type="Proteomes" id="UP000887567">
    <property type="component" value="Unplaced"/>
</dbReference>
<comment type="caution">
    <text evidence="11">Lacks conserved residue(s) required for the propagation of feature annotation.</text>
</comment>
<feature type="domain" description="CUB" evidence="12">
    <location>
        <begin position="54"/>
        <end position="168"/>
    </location>
</feature>
<dbReference type="FunFam" id="2.10.25.10:FF:000010">
    <property type="entry name" value="Pro-epidermal growth factor"/>
    <property type="match status" value="1"/>
</dbReference>
<organism evidence="15 16">
    <name type="scientific">Exaiptasia diaphana</name>
    <name type="common">Tropical sea anemone</name>
    <name type="synonym">Aiptasia pulchella</name>
    <dbReference type="NCBI Taxonomy" id="2652724"/>
    <lineage>
        <taxon>Eukaryota</taxon>
        <taxon>Metazoa</taxon>
        <taxon>Cnidaria</taxon>
        <taxon>Anthozoa</taxon>
        <taxon>Hexacorallia</taxon>
        <taxon>Actiniaria</taxon>
        <taxon>Aiptasiidae</taxon>
        <taxon>Exaiptasia</taxon>
    </lineage>
</organism>
<dbReference type="Pfam" id="PF00431">
    <property type="entry name" value="CUB"/>
    <property type="match status" value="5"/>
</dbReference>
<dbReference type="FunFam" id="2.60.120.290:FF:000013">
    <property type="entry name" value="Membrane frizzled-related protein"/>
    <property type="match status" value="4"/>
</dbReference>
<dbReference type="SUPFAM" id="SSF49854">
    <property type="entry name" value="Spermadhesin, CUB domain"/>
    <property type="match status" value="5"/>
</dbReference>
<evidence type="ECO:0000256" key="8">
    <source>
        <dbReference type="ARBA" id="ARBA00023049"/>
    </source>
</evidence>
<keyword evidence="3" id="KW-0645">Protease</keyword>
<dbReference type="CDD" id="cd00041">
    <property type="entry name" value="CUB"/>
    <property type="match status" value="5"/>
</dbReference>
<dbReference type="PROSITE" id="PS00010">
    <property type="entry name" value="ASX_HYDROXYL"/>
    <property type="match status" value="1"/>
</dbReference>
<dbReference type="FunFam" id="2.60.120.290:FF:000005">
    <property type="entry name" value="Procollagen C-endopeptidase enhancer 1"/>
    <property type="match status" value="1"/>
</dbReference>
<dbReference type="InterPro" id="IPR000152">
    <property type="entry name" value="EGF-type_Asp/Asn_hydroxyl_site"/>
</dbReference>
<evidence type="ECO:0000313" key="15">
    <source>
        <dbReference type="EnsemblMetazoa" id="XP_020911194.1"/>
    </source>
</evidence>
<evidence type="ECO:0000256" key="4">
    <source>
        <dbReference type="ARBA" id="ARBA00022723"/>
    </source>
</evidence>
<dbReference type="OrthoDB" id="431034at2759"/>
<dbReference type="Pfam" id="PF14670">
    <property type="entry name" value="FXa_inhibition"/>
    <property type="match status" value="2"/>
</dbReference>
<keyword evidence="6" id="KW-0378">Hydrolase</keyword>
<dbReference type="GO" id="GO:0005509">
    <property type="term" value="F:calcium ion binding"/>
    <property type="evidence" value="ECO:0007669"/>
    <property type="project" value="InterPro"/>
</dbReference>
<dbReference type="PANTHER" id="PTHR24251">
    <property type="entry name" value="OVOCHYMASE-RELATED"/>
    <property type="match status" value="1"/>
</dbReference>
<evidence type="ECO:0008006" key="17">
    <source>
        <dbReference type="Google" id="ProtNLM"/>
    </source>
</evidence>
<dbReference type="InterPro" id="IPR015446">
    <property type="entry name" value="BMP_1/tolloid-like"/>
</dbReference>
<evidence type="ECO:0000256" key="6">
    <source>
        <dbReference type="ARBA" id="ARBA00022801"/>
    </source>
</evidence>
<keyword evidence="10" id="KW-1015">Disulfide bond</keyword>
<dbReference type="KEGG" id="epa:110248958"/>
<evidence type="ECO:0000259" key="13">
    <source>
        <dbReference type="PROSITE" id="PS50026"/>
    </source>
</evidence>
<comment type="similarity">
    <text evidence="1">Belongs to the EGF domain peptide family.</text>
</comment>
<dbReference type="Gene3D" id="3.40.390.10">
    <property type="entry name" value="Collagenase (Catalytic Domain)"/>
    <property type="match status" value="1"/>
</dbReference>
<evidence type="ECO:0000256" key="9">
    <source>
        <dbReference type="ARBA" id="ARBA00023145"/>
    </source>
</evidence>
<name>A0A913XX40_EXADI</name>
<dbReference type="RefSeq" id="XP_020911194.1">
    <property type="nucleotide sequence ID" value="XM_021055535.2"/>
</dbReference>
<dbReference type="Gene3D" id="2.60.120.290">
    <property type="entry name" value="Spermadhesin, CUB domain"/>
    <property type="match status" value="5"/>
</dbReference>
<dbReference type="GO" id="GO:0004222">
    <property type="term" value="F:metalloendopeptidase activity"/>
    <property type="evidence" value="ECO:0007669"/>
    <property type="project" value="InterPro"/>
</dbReference>
<keyword evidence="16" id="KW-1185">Reference proteome</keyword>
<dbReference type="InterPro" id="IPR000742">
    <property type="entry name" value="EGF"/>
</dbReference>
<dbReference type="PROSITE" id="PS50026">
    <property type="entry name" value="EGF_3"/>
    <property type="match status" value="1"/>
</dbReference>
<dbReference type="PANTHER" id="PTHR24251:SF43">
    <property type="entry name" value="TOLLOID-LIKE PROTEIN 2"/>
    <property type="match status" value="1"/>
</dbReference>
<dbReference type="SMART" id="SM00042">
    <property type="entry name" value="CUB"/>
    <property type="match status" value="5"/>
</dbReference>
<dbReference type="OMA" id="CVIFTER"/>
<keyword evidence="5" id="KW-0677">Repeat</keyword>
<dbReference type="EnsemblMetazoa" id="XM_021055535.2">
    <property type="protein sequence ID" value="XP_020911194.1"/>
    <property type="gene ID" value="LOC110248958"/>
</dbReference>
<dbReference type="PROSITE" id="PS01180">
    <property type="entry name" value="CUB"/>
    <property type="match status" value="5"/>
</dbReference>
<keyword evidence="8" id="KW-0482">Metalloprotease</keyword>
<evidence type="ECO:0000256" key="5">
    <source>
        <dbReference type="ARBA" id="ARBA00022737"/>
    </source>
</evidence>
<evidence type="ECO:0000313" key="16">
    <source>
        <dbReference type="Proteomes" id="UP000887567"/>
    </source>
</evidence>
<proteinExistence type="inferred from homology"/>
<dbReference type="PIRSF" id="PIRSF001199">
    <property type="entry name" value="BMP_1/tolloid-like"/>
    <property type="match status" value="1"/>
</dbReference>
<dbReference type="SMART" id="SM00181">
    <property type="entry name" value="EGF"/>
    <property type="match status" value="2"/>
</dbReference>
<dbReference type="Pfam" id="PF01400">
    <property type="entry name" value="Astacin"/>
    <property type="match status" value="1"/>
</dbReference>
<keyword evidence="7" id="KW-0862">Zinc</keyword>
<dbReference type="InterPro" id="IPR001506">
    <property type="entry name" value="Peptidase_M12A"/>
</dbReference>
<dbReference type="GO" id="GO:0006508">
    <property type="term" value="P:proteolysis"/>
    <property type="evidence" value="ECO:0007669"/>
    <property type="project" value="UniProtKB-KW"/>
</dbReference>
<keyword evidence="2 11" id="KW-0245">EGF-like domain</keyword>
<dbReference type="InterPro" id="IPR018097">
    <property type="entry name" value="EGF_Ca-bd_CS"/>
</dbReference>
<dbReference type="PROSITE" id="PS01187">
    <property type="entry name" value="EGF_CA"/>
    <property type="match status" value="2"/>
</dbReference>
<feature type="domain" description="CUB" evidence="12">
    <location>
        <begin position="325"/>
        <end position="436"/>
    </location>
</feature>
<dbReference type="FunFam" id="2.10.25.10:FF:000240">
    <property type="entry name" value="Vitamin K-dependent protein S"/>
    <property type="match status" value="1"/>
</dbReference>
<evidence type="ECO:0000259" key="12">
    <source>
        <dbReference type="PROSITE" id="PS01180"/>
    </source>
</evidence>
<dbReference type="InterPro" id="IPR000859">
    <property type="entry name" value="CUB_dom"/>
</dbReference>
<evidence type="ECO:0000256" key="2">
    <source>
        <dbReference type="ARBA" id="ARBA00022536"/>
    </source>
</evidence>
<evidence type="ECO:0000256" key="11">
    <source>
        <dbReference type="PROSITE-ProRule" id="PRU00076"/>
    </source>
</evidence>
<feature type="domain" description="EGF-like" evidence="13">
    <location>
        <begin position="436"/>
        <end position="476"/>
    </location>
</feature>
<evidence type="ECO:0000259" key="14">
    <source>
        <dbReference type="PROSITE" id="PS51864"/>
    </source>
</evidence>
<evidence type="ECO:0000256" key="7">
    <source>
        <dbReference type="ARBA" id="ARBA00022833"/>
    </source>
</evidence>
<dbReference type="SUPFAM" id="SSF57196">
    <property type="entry name" value="EGF/Laminin"/>
    <property type="match status" value="2"/>
</dbReference>
<evidence type="ECO:0000256" key="1">
    <source>
        <dbReference type="ARBA" id="ARBA00006373"/>
    </source>
</evidence>
<feature type="domain" description="CUB" evidence="12">
    <location>
        <begin position="594"/>
        <end position="710"/>
    </location>
</feature>
<protein>
    <recommendedName>
        <fullName evidence="17">Bone morphogenetic protein 1</fullName>
    </recommendedName>
</protein>
<dbReference type="CDD" id="cd00054">
    <property type="entry name" value="EGF_CA"/>
    <property type="match status" value="2"/>
</dbReference>
<keyword evidence="4" id="KW-0479">Metal-binding</keyword>
<feature type="domain" description="CUB" evidence="12">
    <location>
        <begin position="169"/>
        <end position="282"/>
    </location>
</feature>
<dbReference type="InterPro" id="IPR035914">
    <property type="entry name" value="Sperma_CUB_dom_sf"/>
</dbReference>
<dbReference type="Gene3D" id="2.10.25.10">
    <property type="entry name" value="Laminin"/>
    <property type="match status" value="2"/>
</dbReference>
<evidence type="ECO:0000256" key="10">
    <source>
        <dbReference type="ARBA" id="ARBA00023157"/>
    </source>
</evidence>
<feature type="domain" description="CUB" evidence="12">
    <location>
        <begin position="481"/>
        <end position="593"/>
    </location>
</feature>
<dbReference type="PROSITE" id="PS01186">
    <property type="entry name" value="EGF_2"/>
    <property type="match status" value="2"/>
</dbReference>
<dbReference type="GeneID" id="110248958"/>
<dbReference type="PROSITE" id="PS51864">
    <property type="entry name" value="ASTACIN"/>
    <property type="match status" value="1"/>
</dbReference>
<dbReference type="AlphaFoldDB" id="A0A913XX40"/>
<dbReference type="InterPro" id="IPR024079">
    <property type="entry name" value="MetalloPept_cat_dom_sf"/>
</dbReference>
<dbReference type="SMART" id="SM00179">
    <property type="entry name" value="EGF_CA"/>
    <property type="match status" value="2"/>
</dbReference>
<dbReference type="InterPro" id="IPR001881">
    <property type="entry name" value="EGF-like_Ca-bd_dom"/>
</dbReference>
<accession>A0A913XX40</accession>